<feature type="transmembrane region" description="Helical" evidence="13">
    <location>
        <begin position="287"/>
        <end position="307"/>
    </location>
</feature>
<dbReference type="EC" id="2.5.1.39" evidence="13"/>
<feature type="transmembrane region" description="Helical" evidence="13">
    <location>
        <begin position="434"/>
        <end position="453"/>
    </location>
</feature>
<reference evidence="14 15" key="1">
    <citation type="submission" date="2018-06" db="EMBL/GenBank/DDBJ databases">
        <authorList>
            <consortium name="Pathogen Informatics"/>
            <person name="Doyle S."/>
        </authorList>
    </citation>
    <scope>NUCLEOTIDE SEQUENCE [LARGE SCALE GENOMIC DNA]</scope>
    <source>
        <strain evidence="14 15">NCTC10860</strain>
    </source>
</reference>
<dbReference type="Gene3D" id="1.20.120.1780">
    <property type="entry name" value="UbiA prenyltransferase"/>
    <property type="match status" value="1"/>
</dbReference>
<evidence type="ECO:0000256" key="6">
    <source>
        <dbReference type="ARBA" id="ARBA00022679"/>
    </source>
</evidence>
<feature type="transmembrane region" description="Helical" evidence="13">
    <location>
        <begin position="501"/>
        <end position="520"/>
    </location>
</feature>
<evidence type="ECO:0000256" key="10">
    <source>
        <dbReference type="ARBA" id="ARBA00022989"/>
    </source>
</evidence>
<dbReference type="PROSITE" id="PS00943">
    <property type="entry name" value="UBIA"/>
    <property type="match status" value="1"/>
</dbReference>
<dbReference type="Pfam" id="PF01040">
    <property type="entry name" value="UbiA"/>
    <property type="match status" value="1"/>
</dbReference>
<evidence type="ECO:0000256" key="5">
    <source>
        <dbReference type="ARBA" id="ARBA00022519"/>
    </source>
</evidence>
<dbReference type="InterPro" id="IPR007440">
    <property type="entry name" value="Chorismate--pyruvate_lyase"/>
</dbReference>
<evidence type="ECO:0000313" key="14">
    <source>
        <dbReference type="EMBL" id="SUD62232.1"/>
    </source>
</evidence>
<dbReference type="InterPro" id="IPR000537">
    <property type="entry name" value="UbiA_prenyltransferase"/>
</dbReference>
<dbReference type="SUPFAM" id="SSF64288">
    <property type="entry name" value="Chorismate lyase-like"/>
    <property type="match status" value="1"/>
</dbReference>
<feature type="transmembrane region" description="Helical" evidence="13">
    <location>
        <begin position="532"/>
        <end position="553"/>
    </location>
</feature>
<dbReference type="HAMAP" id="MF_01632">
    <property type="entry name" value="UbiC"/>
    <property type="match status" value="1"/>
</dbReference>
<evidence type="ECO:0000256" key="12">
    <source>
        <dbReference type="HAMAP-Rule" id="MF_01632"/>
    </source>
</evidence>
<evidence type="ECO:0000256" key="7">
    <source>
        <dbReference type="ARBA" id="ARBA00022688"/>
    </source>
</evidence>
<dbReference type="GO" id="GO:0005886">
    <property type="term" value="C:plasma membrane"/>
    <property type="evidence" value="ECO:0007669"/>
    <property type="project" value="UniProtKB-SubCell"/>
</dbReference>
<feature type="binding site" evidence="12">
    <location>
        <position position="79"/>
    </location>
    <ligand>
        <name>substrate</name>
    </ligand>
</feature>
<comment type="similarity">
    <text evidence="12">Belongs to the UbiC family.</text>
</comment>
<dbReference type="InterPro" id="IPR006370">
    <property type="entry name" value="HB_polyprenyltransferase-like"/>
</dbReference>
<keyword evidence="11 13" id="KW-0472">Membrane</keyword>
<dbReference type="InterPro" id="IPR044878">
    <property type="entry name" value="UbiA_sf"/>
</dbReference>
<keyword evidence="8 13" id="KW-0812">Transmembrane</keyword>
<dbReference type="InterPro" id="IPR030470">
    <property type="entry name" value="UbiA_prenylTrfase_CS"/>
</dbReference>
<dbReference type="CDD" id="cd13959">
    <property type="entry name" value="PT_UbiA_COQ2"/>
    <property type="match status" value="1"/>
</dbReference>
<sequence length="554" mass="61999">MPHAALAHPPRWLTNAQLHPQPCAGVRDWLFNEDSLTRRLTALSHDGFSVSPLQEGWQRLRADECALLGVADGSQGWVREVYLRGHGQPWVFARSVAARSVLEGSGLNLAELGSRSLGELLFSDRAFDRGELQACRYPAAWLPAEVREERLWARRSCFSRGRLVYWWPRCFCRPFGRRRVSRRRVRTTIAYSGYPCCLSGHGVLLRDDCMDAGGRATQEAKAEYALRVEPLVAVSIDAKAPPTHASSYNPRNLHGDALMYTRLLQSTTRLHPRAWDFIQLMRLDKPIGIYLLLWPTLWALWVAAEGVPSAKNLFIFVAGVILMRAAGCVINDYADRNFDGHVSRTRARPLASGKIKPREALVLFVVLVAMSFVLVLFTNATTIWLSFGGLALAACYPFMKRYTFYPQVVLGAAFSWGMPMAFTAETGSLPPEAWLLYIANLLWTVAYDTFYAMADREDDLKIGVKSTAILFGDADRPIIVILQGLALLCLLLAGARFELGLYFHLGLLVAAACFAWEYHSTRARDPQACFKAFLHNHWAGLAIFVGLVADYALR</sequence>
<keyword evidence="6 13" id="KW-0808">Transferase</keyword>
<accession>A0A379KCV5</accession>
<comment type="caution">
    <text evidence="12">Lacks conserved residue(s) required for the propagation of feature annotation.</text>
</comment>
<comment type="cofactor">
    <cofactor evidence="1 13">
        <name>Mg(2+)</name>
        <dbReference type="ChEBI" id="CHEBI:18420"/>
    </cofactor>
</comment>
<proteinExistence type="inferred from homology"/>
<comment type="pathway">
    <text evidence="12">Cofactor biosynthesis; ubiquinone biosynthesis.</text>
</comment>
<comment type="subcellular location">
    <subcellularLocation>
        <location evidence="13">Cell inner membrane</location>
        <topology evidence="13">Multi-pass membrane protein</topology>
    </subcellularLocation>
    <subcellularLocation>
        <location evidence="12">Cytoplasm</location>
    </subcellularLocation>
    <subcellularLocation>
        <location evidence="2">Membrane</location>
        <topology evidence="2">Multi-pass membrane protein</topology>
    </subcellularLocation>
</comment>
<comment type="catalytic activity">
    <reaction evidence="12">
        <text>chorismate = 4-hydroxybenzoate + pyruvate</text>
        <dbReference type="Rhea" id="RHEA:16505"/>
        <dbReference type="ChEBI" id="CHEBI:15361"/>
        <dbReference type="ChEBI" id="CHEBI:17879"/>
        <dbReference type="ChEBI" id="CHEBI:29748"/>
        <dbReference type="EC" id="4.1.3.40"/>
    </reaction>
</comment>
<comment type="catalytic activity">
    <reaction evidence="13">
        <text>all-trans-octaprenyl diphosphate + 4-hydroxybenzoate = 4-hydroxy-3-(all-trans-octaprenyl)benzoate + diphosphate</text>
        <dbReference type="Rhea" id="RHEA:27782"/>
        <dbReference type="ChEBI" id="CHEBI:1617"/>
        <dbReference type="ChEBI" id="CHEBI:17879"/>
        <dbReference type="ChEBI" id="CHEBI:33019"/>
        <dbReference type="ChEBI" id="CHEBI:57711"/>
        <dbReference type="EC" id="2.5.1.39"/>
    </reaction>
</comment>
<comment type="function">
    <text evidence="13">Catalyzes the prenylation of para-hydroxybenzoate (PHB) with an all-trans polyprenyl group. Mediates the second step in the final reaction sequence of ubiquinone-8 (UQ-8) biosynthesis, which is the condensation of the polyisoprenoid side chain with PHB, generating the first membrane-bound Q intermediate 3-octaprenyl-4-hydroxybenzoate.</text>
</comment>
<feature type="transmembrane region" description="Helical" evidence="13">
    <location>
        <begin position="404"/>
        <end position="422"/>
    </location>
</feature>
<feature type="binding site" evidence="12">
    <location>
        <position position="117"/>
    </location>
    <ligand>
        <name>substrate</name>
    </ligand>
</feature>
<dbReference type="UniPathway" id="UPA00232"/>
<dbReference type="Pfam" id="PF04345">
    <property type="entry name" value="Chor_lyase"/>
    <property type="match status" value="1"/>
</dbReference>
<organism evidence="14 15">
    <name type="scientific">Ectopseudomonas oleovorans</name>
    <name type="common">Pseudomonas oleovorans</name>
    <dbReference type="NCBI Taxonomy" id="301"/>
    <lineage>
        <taxon>Bacteria</taxon>
        <taxon>Pseudomonadati</taxon>
        <taxon>Pseudomonadota</taxon>
        <taxon>Gammaproteobacteria</taxon>
        <taxon>Pseudomonadales</taxon>
        <taxon>Pseudomonadaceae</taxon>
        <taxon>Ectopseudomonas</taxon>
    </lineage>
</organism>
<evidence type="ECO:0000256" key="1">
    <source>
        <dbReference type="ARBA" id="ARBA00001946"/>
    </source>
</evidence>
<dbReference type="Proteomes" id="UP000254084">
    <property type="component" value="Unassembled WGS sequence"/>
</dbReference>
<evidence type="ECO:0000313" key="15">
    <source>
        <dbReference type="Proteomes" id="UP000254084"/>
    </source>
</evidence>
<keyword evidence="7 12" id="KW-0831">Ubiquinone biosynthesis</keyword>
<gene>
    <name evidence="13 14" type="primary">ubiA</name>
    <name evidence="12" type="synonym">ubiC</name>
    <name evidence="14" type="ORF">NCTC10860_04661</name>
</gene>
<dbReference type="GO" id="GO:0042866">
    <property type="term" value="P:pyruvate biosynthetic process"/>
    <property type="evidence" value="ECO:0007669"/>
    <property type="project" value="UniProtKB-UniRule"/>
</dbReference>
<evidence type="ECO:0000256" key="8">
    <source>
        <dbReference type="ARBA" id="ARBA00022692"/>
    </source>
</evidence>
<comment type="function">
    <text evidence="12">Removes the pyruvyl group from chorismate, with concomitant aromatization of the ring, to provide 4-hydroxybenzoate (4HB) for the ubiquinone pathway.</text>
</comment>
<feature type="transmembrane region" description="Helical" evidence="13">
    <location>
        <begin position="474"/>
        <end position="495"/>
    </location>
</feature>
<keyword evidence="12" id="KW-0963">Cytoplasm</keyword>
<dbReference type="FunFam" id="1.20.120.1780:FF:000001">
    <property type="entry name" value="4-hydroxybenzoate octaprenyltransferase"/>
    <property type="match status" value="1"/>
</dbReference>
<keyword evidence="9 13" id="KW-0460">Magnesium</keyword>
<dbReference type="Gene3D" id="3.40.1410.10">
    <property type="entry name" value="Chorismate lyase-like"/>
    <property type="match status" value="1"/>
</dbReference>
<dbReference type="GO" id="GO:0006744">
    <property type="term" value="P:ubiquinone biosynthetic process"/>
    <property type="evidence" value="ECO:0007669"/>
    <property type="project" value="UniProtKB-UniRule"/>
</dbReference>
<comment type="similarity">
    <text evidence="3 13">Belongs to the UbiA prenyltransferase family.</text>
</comment>
<keyword evidence="12" id="KW-0670">Pyruvate</keyword>
<keyword evidence="5 13" id="KW-0997">Cell inner membrane</keyword>
<dbReference type="GO" id="GO:0008813">
    <property type="term" value="F:chorismate lyase activity"/>
    <property type="evidence" value="ECO:0007669"/>
    <property type="project" value="UniProtKB-UniRule"/>
</dbReference>
<evidence type="ECO:0000256" key="2">
    <source>
        <dbReference type="ARBA" id="ARBA00004141"/>
    </source>
</evidence>
<keyword evidence="10 13" id="KW-1133">Transmembrane helix</keyword>
<evidence type="ECO:0000256" key="13">
    <source>
        <dbReference type="HAMAP-Rule" id="MF_01635"/>
    </source>
</evidence>
<keyword evidence="4 13" id="KW-1003">Cell membrane</keyword>
<dbReference type="NCBIfam" id="TIGR01474">
    <property type="entry name" value="ubiA_proteo"/>
    <property type="match status" value="1"/>
</dbReference>
<dbReference type="PANTHER" id="PTHR11048:SF28">
    <property type="entry name" value="4-HYDROXYBENZOATE POLYPRENYLTRANSFERASE, MITOCHONDRIAL"/>
    <property type="match status" value="1"/>
</dbReference>
<keyword evidence="12" id="KW-0456">Lyase</keyword>
<name>A0A379KCV5_ECTOL</name>
<dbReference type="InterPro" id="IPR028978">
    <property type="entry name" value="Chorismate_lyase_/UTRA_dom_sf"/>
</dbReference>
<dbReference type="AlphaFoldDB" id="A0A379KCV5"/>
<feature type="transmembrane region" description="Helical" evidence="13">
    <location>
        <begin position="360"/>
        <end position="377"/>
    </location>
</feature>
<evidence type="ECO:0000256" key="4">
    <source>
        <dbReference type="ARBA" id="ARBA00022475"/>
    </source>
</evidence>
<dbReference type="FunFam" id="1.10.357.140:FF:000002">
    <property type="entry name" value="4-hydroxybenzoate octaprenyltransferase"/>
    <property type="match status" value="1"/>
</dbReference>
<dbReference type="PANTHER" id="PTHR11048">
    <property type="entry name" value="PRENYLTRANSFERASES"/>
    <property type="match status" value="1"/>
</dbReference>
<dbReference type="HAMAP" id="MF_01635">
    <property type="entry name" value="UbiA"/>
    <property type="match status" value="1"/>
</dbReference>
<dbReference type="EMBL" id="UGUW01000004">
    <property type="protein sequence ID" value="SUD62232.1"/>
    <property type="molecule type" value="Genomic_DNA"/>
</dbReference>
<protein>
    <recommendedName>
        <fullName evidence="12 13">Multifunctional fusion protein</fullName>
    </recommendedName>
    <domain>
        <recommendedName>
            <fullName evidence="12">Probable chorismate pyruvate-lyase</fullName>
            <shortName evidence="12">CL</shortName>
            <shortName evidence="12">CPL</shortName>
            <ecNumber evidence="12">4.1.3.40</ecNumber>
        </recommendedName>
    </domain>
    <domain>
        <recommendedName>
            <fullName evidence="13">4-hydroxybenzoate octaprenyltransferase</fullName>
            <ecNumber evidence="13">2.5.1.39</ecNumber>
        </recommendedName>
        <alternativeName>
            <fullName evidence="13">4-HB polyprenyltransferase</fullName>
        </alternativeName>
    </domain>
</protein>
<dbReference type="InterPro" id="IPR039653">
    <property type="entry name" value="Prenyltransferase"/>
</dbReference>
<evidence type="ECO:0000256" key="3">
    <source>
        <dbReference type="ARBA" id="ARBA00005985"/>
    </source>
</evidence>
<dbReference type="GO" id="GO:0008412">
    <property type="term" value="F:4-hydroxybenzoate polyprenyltransferase activity"/>
    <property type="evidence" value="ECO:0007669"/>
    <property type="project" value="UniProtKB-UniRule"/>
</dbReference>
<evidence type="ECO:0000256" key="9">
    <source>
        <dbReference type="ARBA" id="ARBA00022842"/>
    </source>
</evidence>
<dbReference type="EC" id="4.1.3.40" evidence="12"/>
<dbReference type="Gene3D" id="1.10.357.140">
    <property type="entry name" value="UbiA prenyltransferase"/>
    <property type="match status" value="1"/>
</dbReference>
<evidence type="ECO:0000256" key="11">
    <source>
        <dbReference type="ARBA" id="ARBA00023136"/>
    </source>
</evidence>
<dbReference type="GO" id="GO:0005737">
    <property type="term" value="C:cytoplasm"/>
    <property type="evidence" value="ECO:0007669"/>
    <property type="project" value="UniProtKB-SubCell"/>
</dbReference>